<dbReference type="InterPro" id="IPR002156">
    <property type="entry name" value="RNaseH_domain"/>
</dbReference>
<dbReference type="InterPro" id="IPR036397">
    <property type="entry name" value="RNaseH_sf"/>
</dbReference>
<dbReference type="GO" id="GO:0003676">
    <property type="term" value="F:nucleic acid binding"/>
    <property type="evidence" value="ECO:0007669"/>
    <property type="project" value="InterPro"/>
</dbReference>
<dbReference type="Proteomes" id="UP001459277">
    <property type="component" value="Unassembled WGS sequence"/>
</dbReference>
<dbReference type="InterPro" id="IPR012337">
    <property type="entry name" value="RNaseH-like_sf"/>
</dbReference>
<dbReference type="InterPro" id="IPR026960">
    <property type="entry name" value="RVT-Znf"/>
</dbReference>
<comment type="caution">
    <text evidence="3">The sequence shown here is derived from an EMBL/GenBank/DDBJ whole genome shotgun (WGS) entry which is preliminary data.</text>
</comment>
<dbReference type="Pfam" id="PF13456">
    <property type="entry name" value="RVT_3"/>
    <property type="match status" value="1"/>
</dbReference>
<dbReference type="Gene3D" id="3.30.420.10">
    <property type="entry name" value="Ribonuclease H-like superfamily/Ribonuclease H"/>
    <property type="match status" value="1"/>
</dbReference>
<evidence type="ECO:0000259" key="1">
    <source>
        <dbReference type="Pfam" id="PF13456"/>
    </source>
</evidence>
<dbReference type="AlphaFoldDB" id="A0AAW2D795"/>
<protein>
    <recommendedName>
        <fullName evidence="5">RNase H type-1 domain-containing protein</fullName>
    </recommendedName>
</protein>
<evidence type="ECO:0008006" key="5">
    <source>
        <dbReference type="Google" id="ProtNLM"/>
    </source>
</evidence>
<dbReference type="InterPro" id="IPR044730">
    <property type="entry name" value="RNase_H-like_dom_plant"/>
</dbReference>
<evidence type="ECO:0000259" key="2">
    <source>
        <dbReference type="Pfam" id="PF13966"/>
    </source>
</evidence>
<accession>A0AAW2D795</accession>
<keyword evidence="4" id="KW-1185">Reference proteome</keyword>
<name>A0AAW2D795_9ROSI</name>
<organism evidence="3 4">
    <name type="scientific">Lithocarpus litseifolius</name>
    <dbReference type="NCBI Taxonomy" id="425828"/>
    <lineage>
        <taxon>Eukaryota</taxon>
        <taxon>Viridiplantae</taxon>
        <taxon>Streptophyta</taxon>
        <taxon>Embryophyta</taxon>
        <taxon>Tracheophyta</taxon>
        <taxon>Spermatophyta</taxon>
        <taxon>Magnoliopsida</taxon>
        <taxon>eudicotyledons</taxon>
        <taxon>Gunneridae</taxon>
        <taxon>Pentapetalae</taxon>
        <taxon>rosids</taxon>
        <taxon>fabids</taxon>
        <taxon>Fagales</taxon>
        <taxon>Fagaceae</taxon>
        <taxon>Lithocarpus</taxon>
    </lineage>
</organism>
<feature type="domain" description="RNase H type-1" evidence="1">
    <location>
        <begin position="256"/>
        <end position="376"/>
    </location>
</feature>
<dbReference type="GO" id="GO:0004523">
    <property type="term" value="F:RNA-DNA hybrid ribonuclease activity"/>
    <property type="evidence" value="ECO:0007669"/>
    <property type="project" value="InterPro"/>
</dbReference>
<feature type="domain" description="Reverse transcriptase zinc-binding" evidence="2">
    <location>
        <begin position="62"/>
        <end position="156"/>
    </location>
</feature>
<dbReference type="EMBL" id="JAZDWU010000004">
    <property type="protein sequence ID" value="KAL0004551.1"/>
    <property type="molecule type" value="Genomic_DNA"/>
</dbReference>
<dbReference type="PANTHER" id="PTHR47074">
    <property type="entry name" value="BNAC02G40300D PROTEIN"/>
    <property type="match status" value="1"/>
</dbReference>
<dbReference type="CDD" id="cd06222">
    <property type="entry name" value="RNase_H_like"/>
    <property type="match status" value="1"/>
</dbReference>
<dbReference type="Pfam" id="PF13966">
    <property type="entry name" value="zf-RVT"/>
    <property type="match status" value="1"/>
</dbReference>
<reference evidence="3 4" key="1">
    <citation type="submission" date="2024-01" db="EMBL/GenBank/DDBJ databases">
        <title>A telomere-to-telomere, gap-free genome of sweet tea (Lithocarpus litseifolius).</title>
        <authorList>
            <person name="Zhou J."/>
        </authorList>
    </citation>
    <scope>NUCLEOTIDE SEQUENCE [LARGE SCALE GENOMIC DNA]</scope>
    <source>
        <strain evidence="3">Zhou-2022a</strain>
        <tissue evidence="3">Leaf</tissue>
    </source>
</reference>
<evidence type="ECO:0000313" key="4">
    <source>
        <dbReference type="Proteomes" id="UP001459277"/>
    </source>
</evidence>
<sequence>MLEFMEEATVECLINAETRSWNVEMIDGIFIPQEAELIKKIPLSRCEADDSLFWPWSPNGQYSCKLGYRFLREEEDFNRLEEPPDYEKGLWKAVWALEIPNKVKHLLWRACKNSIPTKWNLARRKTITDPSCDRCAGGCEDFLHAVWKCADLDGVWGELELWGFRARVSFQCFGELMAWIIKNNRTPELFAMFFWSIWTQRNQLRTQQPYCPLSQLSQLAKDRFYEFKASHPAALPRRGQQQTTWSPPAQNAFKINYDGALFPDTNRSGIGVVIHNGDGQVIASLAQPLNQTFKAVEIEALAASRALELAADIGLNEVILEGDSMVVPQALKSKDLGLAAYGLLIRDALSFAGIFSEVSYSHTKREGNNVAHGLAN</sequence>
<proteinExistence type="predicted"/>
<dbReference type="PANTHER" id="PTHR47074:SF48">
    <property type="entry name" value="POLYNUCLEOTIDYL TRANSFERASE, RIBONUCLEASE H-LIKE SUPERFAMILY PROTEIN"/>
    <property type="match status" value="1"/>
</dbReference>
<evidence type="ECO:0000313" key="3">
    <source>
        <dbReference type="EMBL" id="KAL0004551.1"/>
    </source>
</evidence>
<gene>
    <name evidence="3" type="ORF">SO802_012112</name>
</gene>
<dbReference type="SUPFAM" id="SSF53098">
    <property type="entry name" value="Ribonuclease H-like"/>
    <property type="match status" value="1"/>
</dbReference>
<dbReference type="InterPro" id="IPR052929">
    <property type="entry name" value="RNase_H-like_EbsB-rel"/>
</dbReference>